<dbReference type="AlphaFoldDB" id="A0A974CJ63"/>
<proteinExistence type="predicted"/>
<evidence type="ECO:0000313" key="3">
    <source>
        <dbReference type="Proteomes" id="UP000694892"/>
    </source>
</evidence>
<evidence type="ECO:0000256" key="1">
    <source>
        <dbReference type="SAM" id="Phobius"/>
    </source>
</evidence>
<accession>A0A974CJ63</accession>
<reference evidence="3" key="1">
    <citation type="journal article" date="2016" name="Nature">
        <title>Genome evolution in the allotetraploid frog Xenopus laevis.</title>
        <authorList>
            <person name="Session A.M."/>
            <person name="Uno Y."/>
            <person name="Kwon T."/>
            <person name="Chapman J.A."/>
            <person name="Toyoda A."/>
            <person name="Takahashi S."/>
            <person name="Fukui A."/>
            <person name="Hikosaka A."/>
            <person name="Suzuki A."/>
            <person name="Kondo M."/>
            <person name="van Heeringen S.J."/>
            <person name="Quigley I."/>
            <person name="Heinz S."/>
            <person name="Ogino H."/>
            <person name="Ochi H."/>
            <person name="Hellsten U."/>
            <person name="Lyons J.B."/>
            <person name="Simakov O."/>
            <person name="Putnam N."/>
            <person name="Stites J."/>
            <person name="Kuroki Y."/>
            <person name="Tanaka T."/>
            <person name="Michiue T."/>
            <person name="Watanabe M."/>
            <person name="Bogdanovic O."/>
            <person name="Lister R."/>
            <person name="Georgiou G."/>
            <person name="Paranjpe S.S."/>
            <person name="van Kruijsbergen I."/>
            <person name="Shu S."/>
            <person name="Carlson J."/>
            <person name="Kinoshita T."/>
            <person name="Ohta Y."/>
            <person name="Mawaribuchi S."/>
            <person name="Jenkins J."/>
            <person name="Grimwood J."/>
            <person name="Schmutz J."/>
            <person name="Mitros T."/>
            <person name="Mozaffari S.V."/>
            <person name="Suzuki Y."/>
            <person name="Haramoto Y."/>
            <person name="Yamamoto T.S."/>
            <person name="Takagi C."/>
            <person name="Heald R."/>
            <person name="Miller K."/>
            <person name="Haudenschild C."/>
            <person name="Kitzman J."/>
            <person name="Nakayama T."/>
            <person name="Izutsu Y."/>
            <person name="Robert J."/>
            <person name="Fortriede J."/>
            <person name="Burns K."/>
            <person name="Lotay V."/>
            <person name="Karimi K."/>
            <person name="Yasuoka Y."/>
            <person name="Dichmann D.S."/>
            <person name="Flajnik M.F."/>
            <person name="Houston D.W."/>
            <person name="Shendure J."/>
            <person name="DuPasquier L."/>
            <person name="Vize P.D."/>
            <person name="Zorn A.M."/>
            <person name="Ito M."/>
            <person name="Marcotte E.M."/>
            <person name="Wallingford J.B."/>
            <person name="Ito Y."/>
            <person name="Asashima M."/>
            <person name="Ueno N."/>
            <person name="Matsuda Y."/>
            <person name="Veenstra G.J."/>
            <person name="Fujiyama A."/>
            <person name="Harland R.M."/>
            <person name="Taira M."/>
            <person name="Rokhsar D.S."/>
        </authorList>
    </citation>
    <scope>NUCLEOTIDE SEQUENCE [LARGE SCALE GENOMIC DNA]</scope>
    <source>
        <strain evidence="3">J</strain>
    </source>
</reference>
<keyword evidence="1" id="KW-0812">Transmembrane</keyword>
<dbReference type="EMBL" id="CM004477">
    <property type="protein sequence ID" value="OCT74425.1"/>
    <property type="molecule type" value="Genomic_DNA"/>
</dbReference>
<gene>
    <name evidence="2" type="ORF">XELAEV_18033402mg</name>
</gene>
<name>A0A974CJ63_XENLA</name>
<dbReference type="Proteomes" id="UP000694892">
    <property type="component" value="Chromosome 6S"/>
</dbReference>
<protein>
    <submittedName>
        <fullName evidence="2">Uncharacterized protein</fullName>
    </submittedName>
</protein>
<evidence type="ECO:0000313" key="2">
    <source>
        <dbReference type="EMBL" id="OCT74425.1"/>
    </source>
</evidence>
<keyword evidence="1" id="KW-1133">Transmembrane helix</keyword>
<sequence>MMVNTLDWDAVIRMCCRCTGYLRCQSTVQDTTFCHPHEYKRNHRLSCIISFVIYGAHVFFFSVSAPVFLWLFLLWGARGLEQGVCW</sequence>
<keyword evidence="1" id="KW-0472">Membrane</keyword>
<feature type="transmembrane region" description="Helical" evidence="1">
    <location>
        <begin position="48"/>
        <end position="73"/>
    </location>
</feature>
<organism evidence="2 3">
    <name type="scientific">Xenopus laevis</name>
    <name type="common">African clawed frog</name>
    <dbReference type="NCBI Taxonomy" id="8355"/>
    <lineage>
        <taxon>Eukaryota</taxon>
        <taxon>Metazoa</taxon>
        <taxon>Chordata</taxon>
        <taxon>Craniata</taxon>
        <taxon>Vertebrata</taxon>
        <taxon>Euteleostomi</taxon>
        <taxon>Amphibia</taxon>
        <taxon>Batrachia</taxon>
        <taxon>Anura</taxon>
        <taxon>Pipoidea</taxon>
        <taxon>Pipidae</taxon>
        <taxon>Xenopodinae</taxon>
        <taxon>Xenopus</taxon>
        <taxon>Xenopus</taxon>
    </lineage>
</organism>